<organism evidence="2 3">
    <name type="scientific">Erysipelothrix piscisicarius</name>
    <dbReference type="NCBI Taxonomy" id="2485784"/>
    <lineage>
        <taxon>Bacteria</taxon>
        <taxon>Bacillati</taxon>
        <taxon>Bacillota</taxon>
        <taxon>Erysipelotrichia</taxon>
        <taxon>Erysipelotrichales</taxon>
        <taxon>Erysipelotrichaceae</taxon>
        <taxon>Erysipelothrix</taxon>
    </lineage>
</organism>
<sequence length="191" mass="21246">MKLLEEIIQEKGKVKSEEIVDVSSFLNAQVDPKVMEALGKDFADFYADYDFDLFVTVETSGIAPSVFAALYANKPLIIIKKSLTEKDDPKFIQQSCFSFTKKNGYHLTVPKHLIEGKRVILLDDFLAKGSVVHNVDKLLSQADASLVATGICISKNFQPGYQMLVDEGHDLYCQAQIESIDVDSGKITFKS</sequence>
<dbReference type="GO" id="GO:0016757">
    <property type="term" value="F:glycosyltransferase activity"/>
    <property type="evidence" value="ECO:0007669"/>
    <property type="project" value="UniProtKB-KW"/>
</dbReference>
<dbReference type="AlphaFoldDB" id="A0A3S8RKP7"/>
<accession>A0A3S8RKP7</accession>
<keyword evidence="3" id="KW-1185">Reference proteome</keyword>
<evidence type="ECO:0000313" key="3">
    <source>
        <dbReference type="Proteomes" id="UP000278804"/>
    </source>
</evidence>
<dbReference type="CDD" id="cd06223">
    <property type="entry name" value="PRTases_typeI"/>
    <property type="match status" value="1"/>
</dbReference>
<dbReference type="SUPFAM" id="SSF53271">
    <property type="entry name" value="PRTase-like"/>
    <property type="match status" value="1"/>
</dbReference>
<proteinExistence type="predicted"/>
<dbReference type="Proteomes" id="UP000278804">
    <property type="component" value="Chromosome"/>
</dbReference>
<keyword evidence="2" id="KW-0808">Transferase</keyword>
<protein>
    <submittedName>
        <fullName evidence="2">Xanthine phosphoribosyltransferase</fullName>
    </submittedName>
</protein>
<evidence type="ECO:0000313" key="2">
    <source>
        <dbReference type="EMBL" id="AZK43471.1"/>
    </source>
</evidence>
<reference evidence="2 3" key="1">
    <citation type="journal article" date="2020" name="Int. J. Syst. Evol. Microbiol.">
        <title>Description of Erysipelothrix piscisicarius sp. nov., an emergent fish pathogen, and assessment of virulence using a tiger barb (Puntigrus tetrazona) infection model.</title>
        <authorList>
            <person name="Pomaranski E.K."/>
            <person name="Griffin M.J."/>
            <person name="Camus A.C."/>
            <person name="Armwood A.R."/>
            <person name="Shelley J."/>
            <person name="Waldbieser G.C."/>
            <person name="LaFrentz B.R."/>
            <person name="Garcia J.C."/>
            <person name="Yanong R."/>
            <person name="Soto E."/>
        </authorList>
    </citation>
    <scope>NUCLEOTIDE SEQUENCE [LARGE SCALE GENOMIC DNA]</scope>
    <source>
        <strain evidence="2 3">15TAL0474</strain>
    </source>
</reference>
<dbReference type="InterPro" id="IPR050118">
    <property type="entry name" value="Pur/Pyrimidine_PRTase"/>
</dbReference>
<gene>
    <name evidence="2" type="ORF">EEI45_00370</name>
</gene>
<dbReference type="KEGG" id="eri:EEI45_00370"/>
<name>A0A3S8RKP7_9FIRM</name>
<dbReference type="PANTHER" id="PTHR43864:SF2">
    <property type="entry name" value="PUR OPERON REPRESSOR"/>
    <property type="match status" value="1"/>
</dbReference>
<dbReference type="InterPro" id="IPR000836">
    <property type="entry name" value="PRTase_dom"/>
</dbReference>
<feature type="domain" description="Phosphoribosyltransferase" evidence="1">
    <location>
        <begin position="33"/>
        <end position="156"/>
    </location>
</feature>
<dbReference type="Gene3D" id="3.40.50.2020">
    <property type="match status" value="1"/>
</dbReference>
<keyword evidence="2" id="KW-0328">Glycosyltransferase</keyword>
<evidence type="ECO:0000259" key="1">
    <source>
        <dbReference type="Pfam" id="PF00156"/>
    </source>
</evidence>
<dbReference type="EMBL" id="CP034234">
    <property type="protein sequence ID" value="AZK43471.1"/>
    <property type="molecule type" value="Genomic_DNA"/>
</dbReference>
<dbReference type="Pfam" id="PF00156">
    <property type="entry name" value="Pribosyltran"/>
    <property type="match status" value="1"/>
</dbReference>
<dbReference type="PANTHER" id="PTHR43864">
    <property type="entry name" value="HYPOXANTHINE/GUANINE PHOSPHORIBOSYLTRANSFERASE"/>
    <property type="match status" value="1"/>
</dbReference>
<dbReference type="InterPro" id="IPR029057">
    <property type="entry name" value="PRTase-like"/>
</dbReference>
<dbReference type="RefSeq" id="WP_125163696.1">
    <property type="nucleotide sequence ID" value="NZ_CP034234.1"/>
</dbReference>